<dbReference type="OrthoDB" id="6290731at2"/>
<dbReference type="EMBL" id="LGSI01000047">
    <property type="protein sequence ID" value="OCR24308.1"/>
    <property type="molecule type" value="Genomic_DNA"/>
</dbReference>
<proteinExistence type="predicted"/>
<dbReference type="RefSeq" id="WP_065833875.1">
    <property type="nucleotide sequence ID" value="NZ_LGSI01000047.1"/>
</dbReference>
<feature type="signal peptide" evidence="1">
    <location>
        <begin position="1"/>
        <end position="18"/>
    </location>
</feature>
<comment type="caution">
    <text evidence="2">The sequence shown here is derived from an EMBL/GenBank/DDBJ whole genome shotgun (WGS) entry which is preliminary data.</text>
</comment>
<organism evidence="2 3">
    <name type="scientific">Pseudomonas syringae</name>
    <dbReference type="NCBI Taxonomy" id="317"/>
    <lineage>
        <taxon>Bacteria</taxon>
        <taxon>Pseudomonadati</taxon>
        <taxon>Pseudomonadota</taxon>
        <taxon>Gammaproteobacteria</taxon>
        <taxon>Pseudomonadales</taxon>
        <taxon>Pseudomonadaceae</taxon>
        <taxon>Pseudomonas</taxon>
    </lineage>
</organism>
<evidence type="ECO:0000256" key="1">
    <source>
        <dbReference type="SAM" id="SignalP"/>
    </source>
</evidence>
<dbReference type="AlphaFoldDB" id="A0A1C7Z761"/>
<dbReference type="Proteomes" id="UP000093104">
    <property type="component" value="Unassembled WGS sequence"/>
</dbReference>
<feature type="chain" id="PRO_5008892202" evidence="1">
    <location>
        <begin position="19"/>
        <end position="147"/>
    </location>
</feature>
<sequence>MKKTLAITVALLSANSFAADNTISKSAVPTRIVVAKEGVGLGQFSMMSFDFPSSHRFAPKKLKSVSWRTTYYPDNMNERVQICYTKPAGSGYDDCREISPNSSGDTDDFNKYSFDKYARFTFRHMVKGGKNQGAPAGEDSIVVHYSY</sequence>
<accession>A0A1C7Z761</accession>
<reference evidence="2 3" key="1">
    <citation type="submission" date="2015-07" db="EMBL/GenBank/DDBJ databases">
        <title>Draft genome sequence of a diazotrophic, plant growth-promoting rhizobacterium of the Pseudomonas syringae complex.</title>
        <authorList>
            <person name="Patten C.L."/>
            <person name="Jeong H."/>
        </authorList>
    </citation>
    <scope>NUCLEOTIDE SEQUENCE [LARGE SCALE GENOMIC DNA]</scope>
    <source>
        <strain evidence="2 3">GR12-2</strain>
    </source>
</reference>
<evidence type="ECO:0000313" key="2">
    <source>
        <dbReference type="EMBL" id="OCR24308.1"/>
    </source>
</evidence>
<protein>
    <submittedName>
        <fullName evidence="2">Uncharacterized protein</fullName>
    </submittedName>
</protein>
<keyword evidence="1" id="KW-0732">Signal</keyword>
<evidence type="ECO:0000313" key="3">
    <source>
        <dbReference type="Proteomes" id="UP000093104"/>
    </source>
</evidence>
<name>A0A1C7Z761_PSESX</name>
<gene>
    <name evidence="2" type="ORF">AFK24_14555</name>
</gene>